<dbReference type="InterPro" id="IPR036890">
    <property type="entry name" value="HATPase_C_sf"/>
</dbReference>
<keyword evidence="3" id="KW-0472">Membrane</keyword>
<dbReference type="SUPFAM" id="SSF55874">
    <property type="entry name" value="ATPase domain of HSP90 chaperone/DNA topoisomerase II/histidine kinase"/>
    <property type="match status" value="1"/>
</dbReference>
<dbReference type="GO" id="GO:0000155">
    <property type="term" value="F:phosphorelay sensor kinase activity"/>
    <property type="evidence" value="ECO:0007669"/>
    <property type="project" value="TreeGrafter"/>
</dbReference>
<sequence length="930" mass="102800">MGGSRKELRKTYPIIETGGPRKLPRVAPNKLGPTRARLTSFFVSSSTATSFSSRRTSSSTCTLEKLSSLRSLQDEWKKPFASLRRRATVASLVAMAVVCVAAFMTRYRMEWHGEIEELLERLFETSHSLCKYALDRVEAQLMTISEASASVEDPLGELASLDGRYREARRKVDELGSTKASYDAYREVYVDVATKYADDIFAEGFDEYYEAYDDLEREIHRVHGRTKTQMSTWANATSLIALTALAIVLLILNLATYHAHRLKRSVEQHREQSEAAVKARDAVIHSMDVPALLVDAHSYVVLDANPAALEIFAFDYTSLVGSNVHDILPSYGSDLSTAAGGSRRRREASSSSSSSGCDDDEEQAKQQAQSQPSPTTSADAAADQKHHQQQQEEDQESGGRGRAKWPPRRRANNNNKTTNGRSYSSVHKRCQMQGRRHDGTTLQLVAHRTLTRDAGKMFHTTILNDISNELEIQKKVLAQFVHEMRNKYTAAAHMLESIEFMSSKSNAASDAEVRSELHGMHKDVKLSLALLHEADQLVHTRLELHKVYNGRYVSAPNVQTVHVGEIMRLRIMAAAALGIQSVKYEAEIVPEKYANSDVFIRVDMYMWEHIANNLLSNARKHTTSGSVKIKFVEESAGCLHFAVTDTGRGMPTSVASRLFKEEVSSGDVRGVGLGLVSCKKFSQAIGGDCFLRTTRLRTPDDPSSGGSEFCFYLPGRVVKVEASEGLVAPIARHGSSMTVKATIPDHHLADVDENLPPPKTALDVLLRIRMVIVVEDSDMIRRTIVLKLNALQRLLRDTPPFNFREHETVESVLPEIEALALRSDVLITIDHNLDAKGGQLLGSDLITALVKARFKGLIVSVSGEDTVSELHHNLGAHACLGKPLPKTEDILRALQAGCETKLRASRTDDDNDPGGGGENTNDQARDQSTS</sequence>
<dbReference type="PANTHER" id="PTHR43547">
    <property type="entry name" value="TWO-COMPONENT HISTIDINE KINASE"/>
    <property type="match status" value="1"/>
</dbReference>
<feature type="region of interest" description="Disordered" evidence="2">
    <location>
        <begin position="902"/>
        <end position="930"/>
    </location>
</feature>
<dbReference type="Gene3D" id="3.30.450.20">
    <property type="entry name" value="PAS domain"/>
    <property type="match status" value="1"/>
</dbReference>
<evidence type="ECO:0000256" key="1">
    <source>
        <dbReference type="ARBA" id="ARBA00022553"/>
    </source>
</evidence>
<keyword evidence="3" id="KW-1133">Transmembrane helix</keyword>
<accession>A0AAD7XLC6</accession>
<comment type="caution">
    <text evidence="5">The sequence shown here is derived from an EMBL/GenBank/DDBJ whole genome shotgun (WGS) entry which is preliminary data.</text>
</comment>
<dbReference type="Gene3D" id="3.30.565.10">
    <property type="entry name" value="Histidine kinase-like ATPase, C-terminal domain"/>
    <property type="match status" value="1"/>
</dbReference>
<dbReference type="AlphaFoldDB" id="A0AAD7XLC6"/>
<feature type="compositionally biased region" description="Low complexity" evidence="2">
    <location>
        <begin position="412"/>
        <end position="421"/>
    </location>
</feature>
<dbReference type="SMART" id="SM00387">
    <property type="entry name" value="HATPase_c"/>
    <property type="match status" value="1"/>
</dbReference>
<reference evidence="5" key="1">
    <citation type="submission" date="2023-01" db="EMBL/GenBank/DDBJ databases">
        <title>Metagenome sequencing of chrysophaentin producing Chrysophaeum taylorii.</title>
        <authorList>
            <person name="Davison J."/>
            <person name="Bewley C."/>
        </authorList>
    </citation>
    <scope>NUCLEOTIDE SEQUENCE</scope>
    <source>
        <strain evidence="5">NIES-1699</strain>
    </source>
</reference>
<dbReference type="InterPro" id="IPR005467">
    <property type="entry name" value="His_kinase_dom"/>
</dbReference>
<feature type="region of interest" description="Disordered" evidence="2">
    <location>
        <begin position="334"/>
        <end position="434"/>
    </location>
</feature>
<dbReference type="Pfam" id="PF02518">
    <property type="entry name" value="HATPase_c"/>
    <property type="match status" value="1"/>
</dbReference>
<evidence type="ECO:0000313" key="6">
    <source>
        <dbReference type="Proteomes" id="UP001230188"/>
    </source>
</evidence>
<gene>
    <name evidence="5" type="ORF">CTAYLR_000672</name>
</gene>
<dbReference type="SUPFAM" id="SSF55785">
    <property type="entry name" value="PYP-like sensor domain (PAS domain)"/>
    <property type="match status" value="1"/>
</dbReference>
<dbReference type="PROSITE" id="PS50109">
    <property type="entry name" value="HIS_KIN"/>
    <property type="match status" value="1"/>
</dbReference>
<feature type="compositionally biased region" description="Low complexity" evidence="2">
    <location>
        <begin position="365"/>
        <end position="381"/>
    </location>
</feature>
<proteinExistence type="predicted"/>
<keyword evidence="3" id="KW-0812">Transmembrane</keyword>
<dbReference type="InterPro" id="IPR035965">
    <property type="entry name" value="PAS-like_dom_sf"/>
</dbReference>
<dbReference type="Proteomes" id="UP001230188">
    <property type="component" value="Unassembled WGS sequence"/>
</dbReference>
<name>A0AAD7XLC6_9STRA</name>
<organism evidence="5 6">
    <name type="scientific">Chrysophaeum taylorii</name>
    <dbReference type="NCBI Taxonomy" id="2483200"/>
    <lineage>
        <taxon>Eukaryota</taxon>
        <taxon>Sar</taxon>
        <taxon>Stramenopiles</taxon>
        <taxon>Ochrophyta</taxon>
        <taxon>Pelagophyceae</taxon>
        <taxon>Pelagomonadales</taxon>
        <taxon>Pelagomonadaceae</taxon>
        <taxon>Chrysophaeum</taxon>
    </lineage>
</organism>
<keyword evidence="6" id="KW-1185">Reference proteome</keyword>
<protein>
    <recommendedName>
        <fullName evidence="4">Histidine kinase domain-containing protein</fullName>
    </recommendedName>
</protein>
<dbReference type="PANTHER" id="PTHR43547:SF2">
    <property type="entry name" value="HYBRID SIGNAL TRANSDUCTION HISTIDINE KINASE C"/>
    <property type="match status" value="1"/>
</dbReference>
<dbReference type="InterPro" id="IPR003594">
    <property type="entry name" value="HATPase_dom"/>
</dbReference>
<feature type="domain" description="Histidine kinase" evidence="4">
    <location>
        <begin position="479"/>
        <end position="717"/>
    </location>
</feature>
<feature type="transmembrane region" description="Helical" evidence="3">
    <location>
        <begin position="87"/>
        <end position="104"/>
    </location>
</feature>
<feature type="compositionally biased region" description="Basic residues" evidence="2">
    <location>
        <begin position="401"/>
        <end position="411"/>
    </location>
</feature>
<dbReference type="EMBL" id="JAQMWT010000524">
    <property type="protein sequence ID" value="KAJ8600285.1"/>
    <property type="molecule type" value="Genomic_DNA"/>
</dbReference>
<evidence type="ECO:0000313" key="5">
    <source>
        <dbReference type="EMBL" id="KAJ8600285.1"/>
    </source>
</evidence>
<evidence type="ECO:0000256" key="2">
    <source>
        <dbReference type="SAM" id="MobiDB-lite"/>
    </source>
</evidence>
<keyword evidence="1" id="KW-0597">Phosphoprotein</keyword>
<evidence type="ECO:0000256" key="3">
    <source>
        <dbReference type="SAM" id="Phobius"/>
    </source>
</evidence>
<evidence type="ECO:0000259" key="4">
    <source>
        <dbReference type="PROSITE" id="PS50109"/>
    </source>
</evidence>
<feature type="transmembrane region" description="Helical" evidence="3">
    <location>
        <begin position="233"/>
        <end position="255"/>
    </location>
</feature>